<dbReference type="EMBL" id="CP011412">
    <property type="protein sequence ID" value="AKH20756.1"/>
    <property type="molecule type" value="Genomic_DNA"/>
</dbReference>
<dbReference type="AlphaFoldDB" id="A0A0F7JWA1"/>
<dbReference type="PANTHER" id="PTHR30224">
    <property type="entry name" value="ELECTRON TRANSPORT PROTEIN"/>
    <property type="match status" value="1"/>
</dbReference>
<feature type="transmembrane region" description="Helical" evidence="7">
    <location>
        <begin position="146"/>
        <end position="165"/>
    </location>
</feature>
<feature type="domain" description="4Fe-4S ferredoxin-type" evidence="8">
    <location>
        <begin position="278"/>
        <end position="308"/>
    </location>
</feature>
<sequence>MNPLKNLSVIRKLVQLVTFVLLVYGSSLGTFYLADKISGALPALSCAYDMNGSDICVLIPFQHQMDHRLGTVISAGGDLLMGVMPTLISLGIFLLLFVFLNKAFCGWICPLGTFQEWIQILGQKLGLQRIESVDAAVVQKTRPVKWAILGLLVFGFPLLTGLGYVNHDLGDTFCRICPSRILTTLANGDAGQLVVDSANTTTIVLSLLADFLFGLMIALALTVRQPFCRICPMLALHAVFRKLGLLRLVKQASPRCEKCGLCAKACPMDIREIHTEMVKSDVTFEDCTLCGRCVEFCPDKGVLQLKYAMFPLFRADPQYFKVRKKAQTQWEKNTLRLLWSKMKPGGVRDS</sequence>
<dbReference type="Pfam" id="PF12801">
    <property type="entry name" value="Fer4_5"/>
    <property type="match status" value="2"/>
</dbReference>
<dbReference type="Gene3D" id="3.30.70.3270">
    <property type="match status" value="1"/>
</dbReference>
<protein>
    <submittedName>
        <fullName evidence="9">4Fe-4S ferredoxin</fullName>
    </submittedName>
</protein>
<dbReference type="Pfam" id="PF13237">
    <property type="entry name" value="Fer4_10"/>
    <property type="match status" value="1"/>
</dbReference>
<evidence type="ECO:0000256" key="7">
    <source>
        <dbReference type="SAM" id="Phobius"/>
    </source>
</evidence>
<proteinExistence type="predicted"/>
<dbReference type="SUPFAM" id="SSF54862">
    <property type="entry name" value="4Fe-4S ferredoxins"/>
    <property type="match status" value="1"/>
</dbReference>
<keyword evidence="3" id="KW-0479">Metal-binding</keyword>
<evidence type="ECO:0000259" key="8">
    <source>
        <dbReference type="PROSITE" id="PS51379"/>
    </source>
</evidence>
<evidence type="ECO:0000256" key="5">
    <source>
        <dbReference type="ARBA" id="ARBA00023014"/>
    </source>
</evidence>
<comment type="subcellular location">
    <subcellularLocation>
        <location evidence="1">Cell membrane</location>
    </subcellularLocation>
</comment>
<dbReference type="GO" id="GO:0005886">
    <property type="term" value="C:plasma membrane"/>
    <property type="evidence" value="ECO:0007669"/>
    <property type="project" value="UniProtKB-SubCell"/>
</dbReference>
<dbReference type="InterPro" id="IPR017900">
    <property type="entry name" value="4Fe4S_Fe_S_CS"/>
</dbReference>
<dbReference type="GO" id="GO:0051536">
    <property type="term" value="F:iron-sulfur cluster binding"/>
    <property type="evidence" value="ECO:0007669"/>
    <property type="project" value="UniProtKB-KW"/>
</dbReference>
<dbReference type="PROSITE" id="PS51379">
    <property type="entry name" value="4FE4S_FER_2"/>
    <property type="match status" value="2"/>
</dbReference>
<dbReference type="InterPro" id="IPR052378">
    <property type="entry name" value="NosR_regulator"/>
</dbReference>
<keyword evidence="6 7" id="KW-0472">Membrane</keyword>
<keyword evidence="5" id="KW-0411">Iron-sulfur</keyword>
<evidence type="ECO:0000313" key="9">
    <source>
        <dbReference type="EMBL" id="AKH20756.1"/>
    </source>
</evidence>
<dbReference type="OrthoDB" id="9806398at2"/>
<evidence type="ECO:0000313" key="10">
    <source>
        <dbReference type="Proteomes" id="UP000034410"/>
    </source>
</evidence>
<name>A0A0F7JWA1_9GAMM</name>
<keyword evidence="4" id="KW-0408">Iron</keyword>
<feature type="transmembrane region" description="Helical" evidence="7">
    <location>
        <begin position="12"/>
        <end position="34"/>
    </location>
</feature>
<evidence type="ECO:0000256" key="6">
    <source>
        <dbReference type="ARBA" id="ARBA00023136"/>
    </source>
</evidence>
<keyword evidence="2" id="KW-1003">Cell membrane</keyword>
<dbReference type="InterPro" id="IPR017896">
    <property type="entry name" value="4Fe4S_Fe-S-bd"/>
</dbReference>
<gene>
    <name evidence="9" type="ORF">AAY24_10795</name>
</gene>
<dbReference type="Proteomes" id="UP000034410">
    <property type="component" value="Chromosome"/>
</dbReference>
<feature type="transmembrane region" description="Helical" evidence="7">
    <location>
        <begin position="203"/>
        <end position="223"/>
    </location>
</feature>
<dbReference type="PANTHER" id="PTHR30224:SF4">
    <property type="entry name" value="ELECTRON TRANSPORT PROTEIN YCCM-RELATED"/>
    <property type="match status" value="1"/>
</dbReference>
<feature type="domain" description="4Fe-4S ferredoxin-type" evidence="8">
    <location>
        <begin position="246"/>
        <end position="276"/>
    </location>
</feature>
<evidence type="ECO:0000256" key="1">
    <source>
        <dbReference type="ARBA" id="ARBA00004236"/>
    </source>
</evidence>
<keyword evidence="7" id="KW-0812">Transmembrane</keyword>
<evidence type="ECO:0000256" key="2">
    <source>
        <dbReference type="ARBA" id="ARBA00022475"/>
    </source>
</evidence>
<accession>A0A0F7JWA1</accession>
<evidence type="ECO:0000256" key="4">
    <source>
        <dbReference type="ARBA" id="ARBA00023004"/>
    </source>
</evidence>
<dbReference type="RefSeq" id="WP_046859686.1">
    <property type="nucleotide sequence ID" value="NZ_CP011412.1"/>
</dbReference>
<dbReference type="PATRIC" id="fig|1543721.4.peg.2238"/>
<keyword evidence="10" id="KW-1185">Reference proteome</keyword>
<dbReference type="PROSITE" id="PS00198">
    <property type="entry name" value="4FE4S_FER_1"/>
    <property type="match status" value="1"/>
</dbReference>
<feature type="transmembrane region" description="Helical" evidence="7">
    <location>
        <begin position="79"/>
        <end position="100"/>
    </location>
</feature>
<reference evidence="9 10" key="1">
    <citation type="journal article" date="2015" name="Genome Announc.">
        <title>Complete Genome Sequence of Sedimenticola thiotaurini Strain SIP-G1, a Polyphosphate- and Polyhydroxyalkanoate-Accumulating Sulfur-Oxidizing Gammaproteobacterium Isolated from Salt Marsh Sediments.</title>
        <authorList>
            <person name="Flood B.E."/>
            <person name="Jones D.S."/>
            <person name="Bailey J.V."/>
        </authorList>
    </citation>
    <scope>NUCLEOTIDE SEQUENCE [LARGE SCALE GENOMIC DNA]</scope>
    <source>
        <strain evidence="9 10">SIP-G1</strain>
    </source>
</reference>
<evidence type="ECO:0000256" key="3">
    <source>
        <dbReference type="ARBA" id="ARBA00022723"/>
    </source>
</evidence>
<dbReference type="GO" id="GO:0046872">
    <property type="term" value="F:metal ion binding"/>
    <property type="evidence" value="ECO:0007669"/>
    <property type="project" value="UniProtKB-KW"/>
</dbReference>
<dbReference type="KEGG" id="seds:AAY24_10795"/>
<organism evidence="9 10">
    <name type="scientific">Sedimenticola thiotaurini</name>
    <dbReference type="NCBI Taxonomy" id="1543721"/>
    <lineage>
        <taxon>Bacteria</taxon>
        <taxon>Pseudomonadati</taxon>
        <taxon>Pseudomonadota</taxon>
        <taxon>Gammaproteobacteria</taxon>
        <taxon>Chromatiales</taxon>
        <taxon>Sedimenticolaceae</taxon>
        <taxon>Sedimenticola</taxon>
    </lineage>
</organism>
<keyword evidence="7" id="KW-1133">Transmembrane helix</keyword>